<evidence type="ECO:0000313" key="1">
    <source>
        <dbReference type="EMBL" id="KZP04263.1"/>
    </source>
</evidence>
<dbReference type="AlphaFoldDB" id="A0A167USQ6"/>
<sequence length="119" mass="13404">MDAFPQDLEFQMLLQNQIFSNSDEQRSSFSDSCRPQANLQFAWVTFETNSCRPLLPRLVSPLAVLATFKAFKSSENSIDDEDEDEGQKCEIHIFKGGIKLIDEVLSGGEQGAGRRKRDS</sequence>
<dbReference type="Proteomes" id="UP000076532">
    <property type="component" value="Unassembled WGS sequence"/>
</dbReference>
<keyword evidence="2" id="KW-1185">Reference proteome</keyword>
<name>A0A167USQ6_9AGAM</name>
<dbReference type="EMBL" id="KV417941">
    <property type="protein sequence ID" value="KZP04263.1"/>
    <property type="molecule type" value="Genomic_DNA"/>
</dbReference>
<evidence type="ECO:0000313" key="2">
    <source>
        <dbReference type="Proteomes" id="UP000076532"/>
    </source>
</evidence>
<organism evidence="1 2">
    <name type="scientific">Athelia psychrophila</name>
    <dbReference type="NCBI Taxonomy" id="1759441"/>
    <lineage>
        <taxon>Eukaryota</taxon>
        <taxon>Fungi</taxon>
        <taxon>Dikarya</taxon>
        <taxon>Basidiomycota</taxon>
        <taxon>Agaricomycotina</taxon>
        <taxon>Agaricomycetes</taxon>
        <taxon>Agaricomycetidae</taxon>
        <taxon>Atheliales</taxon>
        <taxon>Atheliaceae</taxon>
        <taxon>Athelia</taxon>
    </lineage>
</organism>
<protein>
    <submittedName>
        <fullName evidence="1">Uncharacterized protein</fullName>
    </submittedName>
</protein>
<accession>A0A167USQ6</accession>
<gene>
    <name evidence="1" type="ORF">FIBSPDRAFT_904410</name>
</gene>
<reference evidence="1 2" key="1">
    <citation type="journal article" date="2016" name="Mol. Biol. Evol.">
        <title>Comparative Genomics of Early-Diverging Mushroom-Forming Fungi Provides Insights into the Origins of Lignocellulose Decay Capabilities.</title>
        <authorList>
            <person name="Nagy L.G."/>
            <person name="Riley R."/>
            <person name="Tritt A."/>
            <person name="Adam C."/>
            <person name="Daum C."/>
            <person name="Floudas D."/>
            <person name="Sun H."/>
            <person name="Yadav J.S."/>
            <person name="Pangilinan J."/>
            <person name="Larsson K.H."/>
            <person name="Matsuura K."/>
            <person name="Barry K."/>
            <person name="Labutti K."/>
            <person name="Kuo R."/>
            <person name="Ohm R.A."/>
            <person name="Bhattacharya S.S."/>
            <person name="Shirouzu T."/>
            <person name="Yoshinaga Y."/>
            <person name="Martin F.M."/>
            <person name="Grigoriev I.V."/>
            <person name="Hibbett D.S."/>
        </authorList>
    </citation>
    <scope>NUCLEOTIDE SEQUENCE [LARGE SCALE GENOMIC DNA]</scope>
    <source>
        <strain evidence="1 2">CBS 109695</strain>
    </source>
</reference>
<proteinExistence type="predicted"/>